<feature type="compositionally biased region" description="Pro residues" evidence="1">
    <location>
        <begin position="215"/>
        <end position="225"/>
    </location>
</feature>
<organism evidence="3 4">
    <name type="scientific">Sphaerisporangium melleum</name>
    <dbReference type="NCBI Taxonomy" id="321316"/>
    <lineage>
        <taxon>Bacteria</taxon>
        <taxon>Bacillati</taxon>
        <taxon>Actinomycetota</taxon>
        <taxon>Actinomycetes</taxon>
        <taxon>Streptosporangiales</taxon>
        <taxon>Streptosporangiaceae</taxon>
        <taxon>Sphaerisporangium</taxon>
    </lineage>
</organism>
<evidence type="ECO:0000313" key="3">
    <source>
        <dbReference type="EMBL" id="GGK64452.1"/>
    </source>
</evidence>
<comment type="caution">
    <text evidence="3">The sequence shown here is derived from an EMBL/GenBank/DDBJ whole genome shotgun (WGS) entry which is preliminary data.</text>
</comment>
<keyword evidence="2" id="KW-0812">Transmembrane</keyword>
<keyword evidence="2" id="KW-1133">Transmembrane helix</keyword>
<feature type="compositionally biased region" description="Low complexity" evidence="1">
    <location>
        <begin position="84"/>
        <end position="108"/>
    </location>
</feature>
<proteinExistence type="predicted"/>
<sequence length="477" mass="49331">MADGAGTPPSRPGSGRPPNFVPSYEAPTTPMPKVSPEQARAMARAAQAAAKARRSSDVTPPSQETAPASGTAGAVPVGASDTVPVKVAPAPEKAPATADPAPTSSRAPENAARTSGEASEDVAPTSDDGSVDAAEDVETEAAEGRSASDTVEVRIRGRRPYAEVLGVGTGRAATGWDAVAGWDAIDSGGGVSQEVTAYVRRLPGPFPDESETASPAPPLPDPPARPANERSGPLGAVLRRVGDIPIRAVYGVGALIVTVVIVILIFTLFAEDRPAEPVRVDQAQGASGAPVRPVPSPIAVPKVPAAKPMTVFRGAGTTVAAYVVDRTAGISYAQYAAPWAKTARQPFSAAQKVGPAGRPQALIASGPVPVAVGKAPVTYGGYRTLAAKAVRWTLRYQPAGSKFAWTVSQRARYNLGWVLGYKVSYLQGGKRHTSQAYVMVIAAPSAKKPAMLFANVTDARPALYHDLNMLFWTARAL</sequence>
<protein>
    <submittedName>
        <fullName evidence="3">Uncharacterized protein</fullName>
    </submittedName>
</protein>
<feature type="region of interest" description="Disordered" evidence="1">
    <location>
        <begin position="1"/>
        <end position="150"/>
    </location>
</feature>
<feature type="compositionally biased region" description="Acidic residues" evidence="1">
    <location>
        <begin position="129"/>
        <end position="141"/>
    </location>
</feature>
<feature type="transmembrane region" description="Helical" evidence="2">
    <location>
        <begin position="248"/>
        <end position="270"/>
    </location>
</feature>
<keyword evidence="2" id="KW-0472">Membrane</keyword>
<evidence type="ECO:0000256" key="2">
    <source>
        <dbReference type="SAM" id="Phobius"/>
    </source>
</evidence>
<dbReference type="Proteomes" id="UP000645217">
    <property type="component" value="Unassembled WGS sequence"/>
</dbReference>
<evidence type="ECO:0000313" key="4">
    <source>
        <dbReference type="Proteomes" id="UP000645217"/>
    </source>
</evidence>
<feature type="compositionally biased region" description="Low complexity" evidence="1">
    <location>
        <begin position="39"/>
        <end position="50"/>
    </location>
</feature>
<feature type="compositionally biased region" description="Polar residues" evidence="1">
    <location>
        <begin position="57"/>
        <end position="68"/>
    </location>
</feature>
<reference evidence="3" key="2">
    <citation type="submission" date="2020-09" db="EMBL/GenBank/DDBJ databases">
        <authorList>
            <person name="Sun Q."/>
            <person name="Ohkuma M."/>
        </authorList>
    </citation>
    <scope>NUCLEOTIDE SEQUENCE</scope>
    <source>
        <strain evidence="3">JCM 13064</strain>
    </source>
</reference>
<feature type="region of interest" description="Disordered" evidence="1">
    <location>
        <begin position="202"/>
        <end position="231"/>
    </location>
</feature>
<name>A0A917QS25_9ACTN</name>
<gene>
    <name evidence="3" type="ORF">GCM10007964_04400</name>
</gene>
<reference evidence="3" key="1">
    <citation type="journal article" date="2014" name="Int. J. Syst. Evol. Microbiol.">
        <title>Complete genome sequence of Corynebacterium casei LMG S-19264T (=DSM 44701T), isolated from a smear-ripened cheese.</title>
        <authorList>
            <consortium name="US DOE Joint Genome Institute (JGI-PGF)"/>
            <person name="Walter F."/>
            <person name="Albersmeier A."/>
            <person name="Kalinowski J."/>
            <person name="Ruckert C."/>
        </authorList>
    </citation>
    <scope>NUCLEOTIDE SEQUENCE</scope>
    <source>
        <strain evidence="3">JCM 13064</strain>
    </source>
</reference>
<dbReference type="EMBL" id="BMNT01000002">
    <property type="protein sequence ID" value="GGK64452.1"/>
    <property type="molecule type" value="Genomic_DNA"/>
</dbReference>
<evidence type="ECO:0000256" key="1">
    <source>
        <dbReference type="SAM" id="MobiDB-lite"/>
    </source>
</evidence>
<dbReference type="AlphaFoldDB" id="A0A917QS25"/>
<keyword evidence="4" id="KW-1185">Reference proteome</keyword>
<accession>A0A917QS25</accession>